<reference evidence="1 2" key="1">
    <citation type="submission" date="2018-09" db="EMBL/GenBank/DDBJ databases">
        <title>Genomic investigation of the strawberry pathogen Phytophthora fragariae indicates pathogenicity is determined by transcriptional variation in three key races.</title>
        <authorList>
            <person name="Adams T.M."/>
            <person name="Armitage A.D."/>
            <person name="Sobczyk M.K."/>
            <person name="Bates H.J."/>
            <person name="Dunwell J.M."/>
            <person name="Nellist C.F."/>
            <person name="Harrison R.J."/>
        </authorList>
    </citation>
    <scope>NUCLEOTIDE SEQUENCE [LARGE SCALE GENOMIC DNA]</scope>
    <source>
        <strain evidence="1 2">SCRP245</strain>
    </source>
</reference>
<dbReference type="AlphaFoldDB" id="A0A6A3MAK8"/>
<proteinExistence type="predicted"/>
<organism evidence="1 2">
    <name type="scientific">Phytophthora fragariae</name>
    <dbReference type="NCBI Taxonomy" id="53985"/>
    <lineage>
        <taxon>Eukaryota</taxon>
        <taxon>Sar</taxon>
        <taxon>Stramenopiles</taxon>
        <taxon>Oomycota</taxon>
        <taxon>Peronosporomycetes</taxon>
        <taxon>Peronosporales</taxon>
        <taxon>Peronosporaceae</taxon>
        <taxon>Phytophthora</taxon>
    </lineage>
</organism>
<sequence length="159" mass="17757">MAPFVADLGYLPRSVGDLALNTSLDVTRPASRFVEHQSAILTAAQDAMAAAQRSWHRYYDRNRPAVAFAVNDKVLLDTKNLDIAHTGSAGKRKFASRFIGPYRVEAITGTVATVLRYRPAYGYFPNFTYHYFGCIKWTTIQAGDNAFLPSSWRMGLQDT</sequence>
<name>A0A6A3MAK8_9STRA</name>
<evidence type="ECO:0000313" key="1">
    <source>
        <dbReference type="EMBL" id="KAE9027727.1"/>
    </source>
</evidence>
<gene>
    <name evidence="1" type="ORF">PF011_g1890</name>
</gene>
<protein>
    <submittedName>
        <fullName evidence="1">Uncharacterized protein</fullName>
    </submittedName>
</protein>
<evidence type="ECO:0000313" key="2">
    <source>
        <dbReference type="Proteomes" id="UP000460718"/>
    </source>
</evidence>
<comment type="caution">
    <text evidence="1">The sequence shown here is derived from an EMBL/GenBank/DDBJ whole genome shotgun (WGS) entry which is preliminary data.</text>
</comment>
<dbReference type="Proteomes" id="UP000460718">
    <property type="component" value="Unassembled WGS sequence"/>
</dbReference>
<dbReference type="EMBL" id="QXFW01000055">
    <property type="protein sequence ID" value="KAE9027727.1"/>
    <property type="molecule type" value="Genomic_DNA"/>
</dbReference>
<accession>A0A6A3MAK8</accession>